<evidence type="ECO:0008006" key="2">
    <source>
        <dbReference type="Google" id="ProtNLM"/>
    </source>
</evidence>
<dbReference type="Gene3D" id="3.40.50.620">
    <property type="entry name" value="HUPs"/>
    <property type="match status" value="1"/>
</dbReference>
<proteinExistence type="predicted"/>
<sequence>MNDRRVDRETLARKTADSEKIIRQAFEKFAVEDLAIAWTGGKDSTVMLWLIRR</sequence>
<dbReference type="AlphaFoldDB" id="X0TKR5"/>
<dbReference type="SUPFAM" id="SSF52402">
    <property type="entry name" value="Adenine nucleotide alpha hydrolases-like"/>
    <property type="match status" value="1"/>
</dbReference>
<accession>X0TKR5</accession>
<protein>
    <recommendedName>
        <fullName evidence="2">Phosphoadenosine phosphosulphate reductase domain-containing protein</fullName>
    </recommendedName>
</protein>
<reference evidence="1" key="1">
    <citation type="journal article" date="2014" name="Front. Microbiol.">
        <title>High frequency of phylogenetically diverse reductive dehalogenase-homologous genes in deep subseafloor sedimentary metagenomes.</title>
        <authorList>
            <person name="Kawai M."/>
            <person name="Futagami T."/>
            <person name="Toyoda A."/>
            <person name="Takaki Y."/>
            <person name="Nishi S."/>
            <person name="Hori S."/>
            <person name="Arai W."/>
            <person name="Tsubouchi T."/>
            <person name="Morono Y."/>
            <person name="Uchiyama I."/>
            <person name="Ito T."/>
            <person name="Fujiyama A."/>
            <person name="Inagaki F."/>
            <person name="Takami H."/>
        </authorList>
    </citation>
    <scope>NUCLEOTIDE SEQUENCE</scope>
    <source>
        <strain evidence="1">Expedition CK06-06</strain>
    </source>
</reference>
<gene>
    <name evidence="1" type="ORF">S01H1_20649</name>
</gene>
<dbReference type="InterPro" id="IPR014729">
    <property type="entry name" value="Rossmann-like_a/b/a_fold"/>
</dbReference>
<evidence type="ECO:0000313" key="1">
    <source>
        <dbReference type="EMBL" id="GAF88722.1"/>
    </source>
</evidence>
<dbReference type="EMBL" id="BARS01011330">
    <property type="protein sequence ID" value="GAF88722.1"/>
    <property type="molecule type" value="Genomic_DNA"/>
</dbReference>
<comment type="caution">
    <text evidence="1">The sequence shown here is derived from an EMBL/GenBank/DDBJ whole genome shotgun (WGS) entry which is preliminary data.</text>
</comment>
<feature type="non-terminal residue" evidence="1">
    <location>
        <position position="53"/>
    </location>
</feature>
<name>X0TKR5_9ZZZZ</name>
<organism evidence="1">
    <name type="scientific">marine sediment metagenome</name>
    <dbReference type="NCBI Taxonomy" id="412755"/>
    <lineage>
        <taxon>unclassified sequences</taxon>
        <taxon>metagenomes</taxon>
        <taxon>ecological metagenomes</taxon>
    </lineage>
</organism>